<dbReference type="KEGG" id="sla:SERLADRAFT_472087"/>
<dbReference type="AlphaFoldDB" id="F8P245"/>
<evidence type="ECO:0000256" key="1">
    <source>
        <dbReference type="SAM" id="MobiDB-lite"/>
    </source>
</evidence>
<dbReference type="HOGENOM" id="CLU_2151861_0_0_1"/>
<name>F8P245_SERL9</name>
<accession>F8P245</accession>
<organism evidence="3">
    <name type="scientific">Serpula lacrymans var. lacrymans (strain S7.9)</name>
    <name type="common">Dry rot fungus</name>
    <dbReference type="NCBI Taxonomy" id="578457"/>
    <lineage>
        <taxon>Eukaryota</taxon>
        <taxon>Fungi</taxon>
        <taxon>Dikarya</taxon>
        <taxon>Basidiomycota</taxon>
        <taxon>Agaricomycotina</taxon>
        <taxon>Agaricomycetes</taxon>
        <taxon>Agaricomycetidae</taxon>
        <taxon>Boletales</taxon>
        <taxon>Coniophorineae</taxon>
        <taxon>Serpulaceae</taxon>
        <taxon>Serpula</taxon>
    </lineage>
</organism>
<sequence length="112" mass="12394">MLYSISAMPPIPIPPSTSPYADSELERSDEKLALFASVNAKQCVKDVDDVQQGIEHSDRSSRDNQVENDSYELVPGSLKRRVQAAEEESPIKEPHLLKVDANGLAIFQGTPW</sequence>
<feature type="non-terminal residue" evidence="2">
    <location>
        <position position="112"/>
    </location>
</feature>
<gene>
    <name evidence="2" type="ORF">SERLADRAFT_472087</name>
</gene>
<reference evidence="3" key="1">
    <citation type="journal article" date="2011" name="Science">
        <title>The plant cell wall-decomposing machinery underlies the functional diversity of forest fungi.</title>
        <authorList>
            <person name="Eastwood D.C."/>
            <person name="Floudas D."/>
            <person name="Binder M."/>
            <person name="Majcherczyk A."/>
            <person name="Schneider P."/>
            <person name="Aerts A."/>
            <person name="Asiegbu F.O."/>
            <person name="Baker S.E."/>
            <person name="Barry K."/>
            <person name="Bendiksby M."/>
            <person name="Blumentritt M."/>
            <person name="Coutinho P.M."/>
            <person name="Cullen D."/>
            <person name="de Vries R.P."/>
            <person name="Gathman A."/>
            <person name="Goodell B."/>
            <person name="Henrissat B."/>
            <person name="Ihrmark K."/>
            <person name="Kauserud H."/>
            <person name="Kohler A."/>
            <person name="LaButti K."/>
            <person name="Lapidus A."/>
            <person name="Lavin J.L."/>
            <person name="Lee Y.-H."/>
            <person name="Lindquist E."/>
            <person name="Lilly W."/>
            <person name="Lucas S."/>
            <person name="Morin E."/>
            <person name="Murat C."/>
            <person name="Oguiza J.A."/>
            <person name="Park J."/>
            <person name="Pisabarro A.G."/>
            <person name="Riley R."/>
            <person name="Rosling A."/>
            <person name="Salamov A."/>
            <person name="Schmidt O."/>
            <person name="Schmutz J."/>
            <person name="Skrede I."/>
            <person name="Stenlid J."/>
            <person name="Wiebenga A."/>
            <person name="Xie X."/>
            <person name="Kuees U."/>
            <person name="Hibbett D.S."/>
            <person name="Hoffmeister D."/>
            <person name="Hoegberg N."/>
            <person name="Martin F."/>
            <person name="Grigoriev I.V."/>
            <person name="Watkinson S.C."/>
        </authorList>
    </citation>
    <scope>NUCLEOTIDE SEQUENCE [LARGE SCALE GENOMIC DNA]</scope>
    <source>
        <strain evidence="3">S7.9</strain>
    </source>
</reference>
<proteinExistence type="predicted"/>
<dbReference type="EMBL" id="GL945436">
    <property type="protein sequence ID" value="EGO23223.1"/>
    <property type="molecule type" value="Genomic_DNA"/>
</dbReference>
<feature type="region of interest" description="Disordered" evidence="1">
    <location>
        <begin position="49"/>
        <end position="89"/>
    </location>
</feature>
<feature type="compositionally biased region" description="Basic and acidic residues" evidence="1">
    <location>
        <begin position="55"/>
        <end position="65"/>
    </location>
</feature>
<dbReference type="GeneID" id="18820068"/>
<dbReference type="Proteomes" id="UP000008064">
    <property type="component" value="Unassembled WGS sequence"/>
</dbReference>
<evidence type="ECO:0000313" key="2">
    <source>
        <dbReference type="EMBL" id="EGO23223.1"/>
    </source>
</evidence>
<feature type="region of interest" description="Disordered" evidence="1">
    <location>
        <begin position="1"/>
        <end position="22"/>
    </location>
</feature>
<dbReference type="RefSeq" id="XP_007320463.1">
    <property type="nucleotide sequence ID" value="XM_007320401.1"/>
</dbReference>
<evidence type="ECO:0000313" key="3">
    <source>
        <dbReference type="Proteomes" id="UP000008064"/>
    </source>
</evidence>
<protein>
    <submittedName>
        <fullName evidence="2">Uncharacterized protein</fullName>
    </submittedName>
</protein>